<dbReference type="Proteomes" id="UP000295722">
    <property type="component" value="Unassembled WGS sequence"/>
</dbReference>
<reference evidence="1 2" key="1">
    <citation type="submission" date="2019-03" db="EMBL/GenBank/DDBJ databases">
        <title>Paraburkholderia sp. 4M-K11, isolated from subtropical forest soil.</title>
        <authorList>
            <person name="Gao Z.-H."/>
            <person name="Qiu L.-H."/>
        </authorList>
    </citation>
    <scope>NUCLEOTIDE SEQUENCE [LARGE SCALE GENOMIC DNA]</scope>
    <source>
        <strain evidence="1 2">4M-K11</strain>
    </source>
</reference>
<dbReference type="EMBL" id="SMRP01000006">
    <property type="protein sequence ID" value="TDG23218.1"/>
    <property type="molecule type" value="Genomic_DNA"/>
</dbReference>
<sequence>MADTTNRIAGTAKFKVDGVQYMLEGKLEYSTALVKRETKSGQDTVHGYAETPVAPYIAGTFRAASNVNTQALNGITNSTVSCALANGINVIGRNMWQVGEEIKVDTTEGTFELRFEGLQGSVVED</sequence>
<gene>
    <name evidence="1" type="ORF">EYW47_14900</name>
</gene>
<proteinExistence type="predicted"/>
<name>A0A4V2ZZ10_9BURK</name>
<accession>A0A4V2ZZ10</accession>
<protein>
    <submittedName>
        <fullName evidence="1">Phage tail protein</fullName>
    </submittedName>
</protein>
<dbReference type="RefSeq" id="WP_133195589.1">
    <property type="nucleotide sequence ID" value="NZ_JBHUCW010000009.1"/>
</dbReference>
<evidence type="ECO:0000313" key="1">
    <source>
        <dbReference type="EMBL" id="TDG23218.1"/>
    </source>
</evidence>
<dbReference type="OrthoDB" id="5463544at2"/>
<dbReference type="AlphaFoldDB" id="A0A4V2ZZ10"/>
<evidence type="ECO:0000313" key="2">
    <source>
        <dbReference type="Proteomes" id="UP000295722"/>
    </source>
</evidence>
<dbReference type="InterPro" id="IPR019596">
    <property type="entry name" value="Phage_Mu_GpM_tail_tub"/>
</dbReference>
<comment type="caution">
    <text evidence="1">The sequence shown here is derived from an EMBL/GenBank/DDBJ whole genome shotgun (WGS) entry which is preliminary data.</text>
</comment>
<keyword evidence="2" id="KW-1185">Reference proteome</keyword>
<dbReference type="Pfam" id="PF10618">
    <property type="entry name" value="Tail_tube"/>
    <property type="match status" value="1"/>
</dbReference>
<organism evidence="1 2">
    <name type="scientific">Paraburkholderia silviterrae</name>
    <dbReference type="NCBI Taxonomy" id="2528715"/>
    <lineage>
        <taxon>Bacteria</taxon>
        <taxon>Pseudomonadati</taxon>
        <taxon>Pseudomonadota</taxon>
        <taxon>Betaproteobacteria</taxon>
        <taxon>Burkholderiales</taxon>
        <taxon>Burkholderiaceae</taxon>
        <taxon>Paraburkholderia</taxon>
    </lineage>
</organism>